<name>A0A1Y6EP24_9SPHN</name>
<dbReference type="PANTHER" id="PTHR12815">
    <property type="entry name" value="SORTING AND ASSEMBLY MACHINERY SAMM50 PROTEIN FAMILY MEMBER"/>
    <property type="match status" value="1"/>
</dbReference>
<dbReference type="Pfam" id="PF01103">
    <property type="entry name" value="Omp85"/>
    <property type="match status" value="1"/>
</dbReference>
<dbReference type="Proteomes" id="UP000194420">
    <property type="component" value="Unassembled WGS sequence"/>
</dbReference>
<protein>
    <submittedName>
        <fullName evidence="6">Autotransporter secretion outer membrane protein TamA</fullName>
    </submittedName>
</protein>
<sequence>MAGSLAASPFALAAQDRSAPERLEDLIPDSAVENPEEWATDIPADTSGEVSTEPAPGVSELDPETPMAELPDLTVDWPDDIELAEPEVLEPIEDAPEAFVGIEELELAPEPELAEFDVGRRLVLGFPADSDGFPEQTEFLERFRELSTVRELGGGEDTVAQIAARAREDEELLQRLLRVYGYYDAQVIRIVGGPRPGEESGETAPQVRFDILPGRRYEFGAIELGDLDTAPDYPELRETFDIASGDPLNSDRIVSERFALDDKLGETGYPFAEIADPELLVDHARREGDLTMPVQPGGKYVFGEVTSSEPDFLSGRHFERIARFDAGETYQRSLELDLRRAVIATGLVSSASVTTREVQPPSDGEPGVVALDVDIEKANVRTIAGAIGYGTEDGFKVEASWEHRNFFPPEGAIKVRGIAGTREQLAGINFTRNNFKRRDQVITLDAYASDFETEAVDARTVALRGAFERLSNLLFQKPFSWSVGAEVLYTDERNRVVGGIARPRQEYLIGALFGRATIDASDSLLDPTEGYRLVGYLAPEVSRSAGSTTFYLRNQVDAAYYQSVSEKIVLAGRARFASIQGAETFEIAPSRRIYAGGGGSVRGYGYQAVGPRNDFGEPTGGLSKVEFSLEARVQTGFLDGAVEVIPFVDMGSVSLESIPDFRFVNWGVGMGVAYKTGFGPIRVDVGVPLNRNPMFDSPVAVYVSLGQSF</sequence>
<dbReference type="Gene3D" id="2.40.160.50">
    <property type="entry name" value="membrane protein fhac: a member of the omp85/tpsb transporter family"/>
    <property type="match status" value="1"/>
</dbReference>
<reference evidence="7" key="1">
    <citation type="submission" date="2017-04" db="EMBL/GenBank/DDBJ databases">
        <authorList>
            <person name="Varghese N."/>
            <person name="Submissions S."/>
        </authorList>
    </citation>
    <scope>NUCLEOTIDE SEQUENCE [LARGE SCALE GENOMIC DNA]</scope>
</reference>
<feature type="region of interest" description="Disordered" evidence="4">
    <location>
        <begin position="1"/>
        <end position="64"/>
    </location>
</feature>
<evidence type="ECO:0000313" key="7">
    <source>
        <dbReference type="Proteomes" id="UP000194420"/>
    </source>
</evidence>
<proteinExistence type="predicted"/>
<feature type="domain" description="Bacterial surface antigen (D15)" evidence="5">
    <location>
        <begin position="413"/>
        <end position="709"/>
    </location>
</feature>
<evidence type="ECO:0000256" key="3">
    <source>
        <dbReference type="ARBA" id="ARBA00023136"/>
    </source>
</evidence>
<gene>
    <name evidence="6" type="ORF">SAMN06297468_0628</name>
</gene>
<keyword evidence="2" id="KW-0812">Transmembrane</keyword>
<dbReference type="InterPro" id="IPR000184">
    <property type="entry name" value="Bac_surfAg_D15"/>
</dbReference>
<keyword evidence="3" id="KW-0472">Membrane</keyword>
<accession>A0A1Y6EP24</accession>
<dbReference type="InterPro" id="IPR039910">
    <property type="entry name" value="D15-like"/>
</dbReference>
<evidence type="ECO:0000256" key="4">
    <source>
        <dbReference type="SAM" id="MobiDB-lite"/>
    </source>
</evidence>
<comment type="subcellular location">
    <subcellularLocation>
        <location evidence="1">Membrane</location>
    </subcellularLocation>
</comment>
<dbReference type="OrthoDB" id="9769707at2"/>
<organism evidence="6 7">
    <name type="scientific">Altererythrobacter xiamenensis</name>
    <dbReference type="NCBI Taxonomy" id="1316679"/>
    <lineage>
        <taxon>Bacteria</taxon>
        <taxon>Pseudomonadati</taxon>
        <taxon>Pseudomonadota</taxon>
        <taxon>Alphaproteobacteria</taxon>
        <taxon>Sphingomonadales</taxon>
        <taxon>Erythrobacteraceae</taxon>
        <taxon>Altererythrobacter</taxon>
    </lineage>
</organism>
<dbReference type="RefSeq" id="WP_086436545.1">
    <property type="nucleotide sequence ID" value="NZ_FXWG01000001.1"/>
</dbReference>
<evidence type="ECO:0000256" key="2">
    <source>
        <dbReference type="ARBA" id="ARBA00022452"/>
    </source>
</evidence>
<dbReference type="GO" id="GO:0019867">
    <property type="term" value="C:outer membrane"/>
    <property type="evidence" value="ECO:0007669"/>
    <property type="project" value="InterPro"/>
</dbReference>
<dbReference type="Gene3D" id="3.10.20.310">
    <property type="entry name" value="membrane protein fhac"/>
    <property type="match status" value="1"/>
</dbReference>
<keyword evidence="7" id="KW-1185">Reference proteome</keyword>
<evidence type="ECO:0000259" key="5">
    <source>
        <dbReference type="Pfam" id="PF01103"/>
    </source>
</evidence>
<evidence type="ECO:0000256" key="1">
    <source>
        <dbReference type="ARBA" id="ARBA00004370"/>
    </source>
</evidence>
<dbReference type="AlphaFoldDB" id="A0A1Y6EP24"/>
<keyword evidence="2" id="KW-1134">Transmembrane beta strand</keyword>
<dbReference type="EMBL" id="FXWG01000001">
    <property type="protein sequence ID" value="SMQ61933.1"/>
    <property type="molecule type" value="Genomic_DNA"/>
</dbReference>
<dbReference type="PANTHER" id="PTHR12815:SF42">
    <property type="entry name" value="BACTERIAL SURFACE ANTIGEN (D15) DOMAIN-CONTAINING PROTEIN"/>
    <property type="match status" value="1"/>
</dbReference>
<evidence type="ECO:0000313" key="6">
    <source>
        <dbReference type="EMBL" id="SMQ61933.1"/>
    </source>
</evidence>